<dbReference type="InterPro" id="IPR036397">
    <property type="entry name" value="RNaseH_sf"/>
</dbReference>
<dbReference type="PANTHER" id="PTHR47723:SF19">
    <property type="entry name" value="POLYNUCLEOTIDYL TRANSFERASE, RIBONUCLEASE H-LIKE SUPERFAMILY PROTEIN"/>
    <property type="match status" value="1"/>
</dbReference>
<name>A0AA39SZX3_ACESA</name>
<dbReference type="InterPro" id="IPR002156">
    <property type="entry name" value="RNaseH_domain"/>
</dbReference>
<keyword evidence="3" id="KW-1185">Reference proteome</keyword>
<sequence length="588" mass="66110">MIIVENAENLRVKGSTKWNMGKDSGVLLTDGEQLESMTELKSGNTIEPNTAVSGTMAVSKKDQLQLVMSHSKEKITEDSTHNSKRMETTETVTNPVIGVNILSQEGTTGSEDNGEKITNQKRWKRLAREKYGSANEGNQSLGKRDGDMDIEEYLDRKKIRLGRMSNLPWIVVGDFNEILQLDEKKGGVIRSNTAMSSFREAVDDCALIDMGYVGNKYTWSNRQFKGDLIQERIDRAFCCLEWRKTFPDAIVLHKAWMGSDHKAIIIDKVYKKDPIKGKNRGGGNRFHFEHAWAEEAECRSIVEKAWTSKTGPKTVDHALWGCKTVKSDWIQCPLFSDIKKLKVSEFLERVIWVAAVSNLDTVTKFITTAWFVWNNRNKILFGDKAKSSGESWKKATLFLSDGKNSENKTKISVVSSNEITKWIPPNKDTFKVNVDAFLDQGRSRFSAGIIIRDSTGRIKRAAAMVFNGKVLVEIAEAKAIHEGLLLAMRSGLHPLIIESDSLNVVRLCNDEIISRSDVYNVISDIQVLLNRDKRSSIVHTPRSCNRIAHEIARRAIGLENSVLMVDLFPPWLQKLAVSDVNSNTSAVE</sequence>
<dbReference type="CDD" id="cd06222">
    <property type="entry name" value="RNase_H_like"/>
    <property type="match status" value="1"/>
</dbReference>
<proteinExistence type="predicted"/>
<accession>A0AA39SZX3</accession>
<evidence type="ECO:0000313" key="2">
    <source>
        <dbReference type="EMBL" id="KAK0608671.1"/>
    </source>
</evidence>
<dbReference type="InterPro" id="IPR053151">
    <property type="entry name" value="RNase_H-like"/>
</dbReference>
<dbReference type="Gene3D" id="3.30.420.10">
    <property type="entry name" value="Ribonuclease H-like superfamily/Ribonuclease H"/>
    <property type="match status" value="1"/>
</dbReference>
<dbReference type="Gene3D" id="3.60.10.10">
    <property type="entry name" value="Endonuclease/exonuclease/phosphatase"/>
    <property type="match status" value="1"/>
</dbReference>
<evidence type="ECO:0000313" key="3">
    <source>
        <dbReference type="Proteomes" id="UP001168877"/>
    </source>
</evidence>
<dbReference type="Pfam" id="PF13456">
    <property type="entry name" value="RVT_3"/>
    <property type="match status" value="1"/>
</dbReference>
<dbReference type="InterPro" id="IPR036691">
    <property type="entry name" value="Endo/exonu/phosph_ase_sf"/>
</dbReference>
<protein>
    <recommendedName>
        <fullName evidence="1">RNase H type-1 domain-containing protein</fullName>
    </recommendedName>
</protein>
<dbReference type="EMBL" id="JAUESC010000001">
    <property type="protein sequence ID" value="KAK0608671.1"/>
    <property type="molecule type" value="Genomic_DNA"/>
</dbReference>
<dbReference type="Proteomes" id="UP001168877">
    <property type="component" value="Unassembled WGS sequence"/>
</dbReference>
<dbReference type="PANTHER" id="PTHR47723">
    <property type="entry name" value="OS05G0353850 PROTEIN"/>
    <property type="match status" value="1"/>
</dbReference>
<dbReference type="SUPFAM" id="SSF56219">
    <property type="entry name" value="DNase I-like"/>
    <property type="match status" value="1"/>
</dbReference>
<feature type="domain" description="RNase H type-1" evidence="1">
    <location>
        <begin position="433"/>
        <end position="555"/>
    </location>
</feature>
<dbReference type="InterPro" id="IPR044730">
    <property type="entry name" value="RNase_H-like_dom_plant"/>
</dbReference>
<evidence type="ECO:0000259" key="1">
    <source>
        <dbReference type="Pfam" id="PF13456"/>
    </source>
</evidence>
<dbReference type="InterPro" id="IPR012337">
    <property type="entry name" value="RNaseH-like_sf"/>
</dbReference>
<dbReference type="GO" id="GO:0003676">
    <property type="term" value="F:nucleic acid binding"/>
    <property type="evidence" value="ECO:0007669"/>
    <property type="project" value="InterPro"/>
</dbReference>
<dbReference type="SUPFAM" id="SSF53098">
    <property type="entry name" value="Ribonuclease H-like"/>
    <property type="match status" value="1"/>
</dbReference>
<dbReference type="GO" id="GO:0004523">
    <property type="term" value="F:RNA-DNA hybrid ribonuclease activity"/>
    <property type="evidence" value="ECO:0007669"/>
    <property type="project" value="InterPro"/>
</dbReference>
<reference evidence="2" key="2">
    <citation type="submission" date="2023-06" db="EMBL/GenBank/DDBJ databases">
        <authorList>
            <person name="Swenson N.G."/>
            <person name="Wegrzyn J.L."/>
            <person name="Mcevoy S.L."/>
        </authorList>
    </citation>
    <scope>NUCLEOTIDE SEQUENCE</scope>
    <source>
        <strain evidence="2">NS2018</strain>
        <tissue evidence="2">Leaf</tissue>
    </source>
</reference>
<dbReference type="AlphaFoldDB" id="A0AA39SZX3"/>
<reference evidence="2" key="1">
    <citation type="journal article" date="2022" name="Plant J.">
        <title>Strategies of tolerance reflected in two North American maple genomes.</title>
        <authorList>
            <person name="McEvoy S.L."/>
            <person name="Sezen U.U."/>
            <person name="Trouern-Trend A."/>
            <person name="McMahon S.M."/>
            <person name="Schaberg P.G."/>
            <person name="Yang J."/>
            <person name="Wegrzyn J.L."/>
            <person name="Swenson N.G."/>
        </authorList>
    </citation>
    <scope>NUCLEOTIDE SEQUENCE</scope>
    <source>
        <strain evidence="2">NS2018</strain>
    </source>
</reference>
<comment type="caution">
    <text evidence="2">The sequence shown here is derived from an EMBL/GenBank/DDBJ whole genome shotgun (WGS) entry which is preliminary data.</text>
</comment>
<gene>
    <name evidence="2" type="ORF">LWI29_034165</name>
</gene>
<organism evidence="2 3">
    <name type="scientific">Acer saccharum</name>
    <name type="common">Sugar maple</name>
    <dbReference type="NCBI Taxonomy" id="4024"/>
    <lineage>
        <taxon>Eukaryota</taxon>
        <taxon>Viridiplantae</taxon>
        <taxon>Streptophyta</taxon>
        <taxon>Embryophyta</taxon>
        <taxon>Tracheophyta</taxon>
        <taxon>Spermatophyta</taxon>
        <taxon>Magnoliopsida</taxon>
        <taxon>eudicotyledons</taxon>
        <taxon>Gunneridae</taxon>
        <taxon>Pentapetalae</taxon>
        <taxon>rosids</taxon>
        <taxon>malvids</taxon>
        <taxon>Sapindales</taxon>
        <taxon>Sapindaceae</taxon>
        <taxon>Hippocastanoideae</taxon>
        <taxon>Acereae</taxon>
        <taxon>Acer</taxon>
    </lineage>
</organism>